<feature type="compositionally biased region" description="Polar residues" evidence="5">
    <location>
        <begin position="1566"/>
        <end position="1575"/>
    </location>
</feature>
<feature type="compositionally biased region" description="Basic and acidic residues" evidence="5">
    <location>
        <begin position="1601"/>
        <end position="1611"/>
    </location>
</feature>
<reference evidence="6 7" key="1">
    <citation type="journal article" date="2019" name="Mol. Ecol. Resour.">
        <title>Improving Illumina assemblies with Hi-C and long reads: an example with the North African dromedary.</title>
        <authorList>
            <person name="Elbers J.P."/>
            <person name="Rogers M.F."/>
            <person name="Perelman P.L."/>
            <person name="Proskuryakova A.A."/>
            <person name="Serdyukova N.A."/>
            <person name="Johnson W.E."/>
            <person name="Horin P."/>
            <person name="Corander J."/>
            <person name="Murphy D."/>
            <person name="Burger P.A."/>
        </authorList>
    </citation>
    <scope>NUCLEOTIDE SEQUENCE [LARGE SCALE GENOMIC DNA]</scope>
    <source>
        <strain evidence="6">Drom800</strain>
        <tissue evidence="6">Blood</tissue>
    </source>
</reference>
<dbReference type="PANTHER" id="PTHR15478">
    <property type="entry name" value="PLECKSTRIN HOMOLOGY-LIKE DOMAIN, PQ-RICH PROTEIN"/>
    <property type="match status" value="1"/>
</dbReference>
<feature type="compositionally biased region" description="Basic and acidic residues" evidence="5">
    <location>
        <begin position="1466"/>
        <end position="1477"/>
    </location>
</feature>
<proteinExistence type="predicted"/>
<accession>A0A5N4BXZ3</accession>
<sequence length="1688" mass="177365">MKHSLSTPAPTIRLVSGIRQDSSFCVWLVSLSITSPRFISTVSRVSISFLFTTSGPCVHVWGTHAAVELLAQLHRTLEVGVGALPVLWWCRPAAARAGHCSEGGGHASSTSTLLLSCISFTRSFKLPERSLVPVNQALGRLPPPPVHSVVMGEAPPLCPPGLSQPGPVPPPDNPHQQLFRFHRQASDPHVVSDRQIDAFQVHPFPEALPERPGWAWRFPKTNWLLSRVPRGEQELDRGRGGGRYSVTVSFDPQGPTTAEGLREPDRGTRDTARRGQGQADRESLEPGGDRPPAPRPWTAHLSQAAALRRGTEGRPELQATANGWHQATSQVLQLQAARASPALLPRLALNGTPRPSRWPWQSGRASWKRQEEGDPGGGAGRVWYRAPGTGLLTHGFRSPGLLGKSLEGQASSPPLPDILTQLDGMAGVPSWVFGDHLCLPVGSSLSQAPVNPGYKAQCGPLPTPPPRTSSAAWGRPLPESLNFSEIPTLFPAKPRKHPHLMEPGRLGGAMLASLQVPGSCLWSVAPPSPVPTWLEPFVGWGAGSVAPYGCSLNESTPGGPRYQMAWGGIPLEVSSWLPHSRGPQTGLLGGGDRVPPRSGFMLVWRLHAGGAGGIGDPGASGGWPGGGFPTRYDLPPQLPLMPTCQSGTPRSLGSDPCPLPQRPGKERSSGQAPLASPCLQGRSLLSSCSVIPQHFQALSLLLSLLSLPPTSMKCAEKYAHLGCTPSTGLARQPLASLHSLTDLGSSGTLSGACPPHGVLQAILLAPDPQPPLPHSYPGVLPSPQGPSTCQSCRHTVGSADWPRGLRGVGGAGHPKAHSGSREQRHRVPPWSASPGSHCPEDPSAQPQPKPHGGRAPGWRVSRLTLPDAGILLACHGLASSAGMPVVMGNLPPYKSALCCPEGRSFPPPTYPPRAAFTFWPAPSSTPTRTLTSSPYARPGPHLCPLCCPALLQALWTHSHLPRPVLSQRARDGTCPRPHSEGRTSHTWLCARQSPVTVLKMLMLLEPGHLCFRFAGLGWLSQPHTTRVFLAVSALQHLPSSQPGGVLKVGPPHLCRLSPPPPPGNPGGARGHDSAALTAPAPRAGPADPSPLPACTPPPRLPGPPAVRPPARGRSRVVLLPSPERRELERPLLPSHLLDTVGSCSSTFRGLPNLTSVTGREGRSFQARMMGGLGHQGVSPKGPQGCGRNRGCVLHLPHSPEQQGWGSGTRRHRARAGPQRGHFPGLPGSESQRAGPVAAHSSLACVRVGGDHESPHGAGGLGRRGSGGERGRPWEARGRHAARSLAVARLGGQGGLGSGRGCGRKAGAWPGGAERGGASIKAAPGPTERTAGAATSRAVSPAAPAAPGRHEDPPASDSLFQLWKKKRGVLTPTAGACSPPSGARPKELRFHSILKVDCVERTGKYVYFTIVTTDRKEIDFPARARAAGTRPSRWRSSTSRTAAPCRTSAAARSAPRPPRSPRPGRPARPERRRGECRPPARPPARGPGGGTMSTSDVAGRPCPSRGHCREETGCRAIAAPLRRAAGVVACASRVRALGDPQTEPQPAQPRAWAQPPDPSSPHRSHTLDQSSRSPGDSQGGRSPGGAHPLTTARTKAGAASLPRREGPSRAEPRSLAPAVRAPSSGEGSGSQRPLHSVCVGAGGAATPGLRRARKCAFNEHCPLLDPGHTLLAKQPLPRRLGSALGFGPG</sequence>
<comment type="caution">
    <text evidence="6">The sequence shown here is derived from an EMBL/GenBank/DDBJ whole genome shotgun (WGS) entry which is preliminary data.</text>
</comment>
<feature type="region of interest" description="Disordered" evidence="5">
    <location>
        <begin position="770"/>
        <end position="859"/>
    </location>
</feature>
<feature type="compositionally biased region" description="Low complexity" evidence="5">
    <location>
        <begin position="1543"/>
        <end position="1553"/>
    </location>
</feature>
<evidence type="ECO:0000313" key="6">
    <source>
        <dbReference type="EMBL" id="KAB1251467.1"/>
    </source>
</evidence>
<feature type="compositionally biased region" description="Basic residues" evidence="5">
    <location>
        <begin position="814"/>
        <end position="827"/>
    </location>
</feature>
<feature type="region of interest" description="Disordered" evidence="5">
    <location>
        <begin position="1050"/>
        <end position="1114"/>
    </location>
</feature>
<evidence type="ECO:0000313" key="7">
    <source>
        <dbReference type="Proteomes" id="UP000299084"/>
    </source>
</evidence>
<feature type="region of interest" description="Disordered" evidence="5">
    <location>
        <begin position="641"/>
        <end position="675"/>
    </location>
</feature>
<feature type="compositionally biased region" description="Pro residues" evidence="5">
    <location>
        <begin position="1087"/>
        <end position="1107"/>
    </location>
</feature>
<feature type="region of interest" description="Disordered" evidence="5">
    <location>
        <begin position="347"/>
        <end position="379"/>
    </location>
</feature>
<feature type="region of interest" description="Disordered" evidence="5">
    <location>
        <begin position="1421"/>
        <end position="1508"/>
    </location>
</feature>
<feature type="region of interest" description="Disordered" evidence="5">
    <location>
        <begin position="1249"/>
        <end position="1355"/>
    </location>
</feature>
<evidence type="ECO:0000256" key="4">
    <source>
        <dbReference type="ARBA" id="ARBA00023136"/>
    </source>
</evidence>
<feature type="compositionally biased region" description="Low complexity" evidence="5">
    <location>
        <begin position="1428"/>
        <end position="1453"/>
    </location>
</feature>
<feature type="region of interest" description="Disordered" evidence="5">
    <location>
        <begin position="1197"/>
        <end position="1234"/>
    </location>
</feature>
<comment type="subcellular location">
    <subcellularLocation>
        <location evidence="2">Cytoplasm</location>
    </subcellularLocation>
    <subcellularLocation>
        <location evidence="1">Membrane</location>
        <topology evidence="1">Peripheral membrane protein</topology>
    </subcellularLocation>
</comment>
<evidence type="ECO:0000256" key="3">
    <source>
        <dbReference type="ARBA" id="ARBA00022490"/>
    </source>
</evidence>
<feature type="compositionally biased region" description="Basic and acidic residues" evidence="5">
    <location>
        <begin position="1265"/>
        <end position="1277"/>
    </location>
</feature>
<dbReference type="GO" id="GO:1901981">
    <property type="term" value="F:phosphatidylinositol phosphate binding"/>
    <property type="evidence" value="ECO:0007669"/>
    <property type="project" value="InterPro"/>
</dbReference>
<feature type="compositionally biased region" description="Low complexity" evidence="5">
    <location>
        <begin position="1330"/>
        <end position="1346"/>
    </location>
</feature>
<feature type="region of interest" description="Disordered" evidence="5">
    <location>
        <begin position="1537"/>
        <end position="1632"/>
    </location>
</feature>
<feature type="compositionally biased region" description="Gly residues" evidence="5">
    <location>
        <begin position="1290"/>
        <end position="1300"/>
    </location>
</feature>
<evidence type="ECO:0000256" key="1">
    <source>
        <dbReference type="ARBA" id="ARBA00004170"/>
    </source>
</evidence>
<keyword evidence="3" id="KW-0963">Cytoplasm</keyword>
<gene>
    <name evidence="6" type="ORF">Cadr_000030464</name>
</gene>
<keyword evidence="4" id="KW-0472">Membrane</keyword>
<dbReference type="InterPro" id="IPR042832">
    <property type="entry name" value="PHLA1/2/3"/>
</dbReference>
<dbReference type="Proteomes" id="UP000299084">
    <property type="component" value="Unassembled WGS sequence"/>
</dbReference>
<name>A0A5N4BXZ3_CAMDR</name>
<feature type="compositionally biased region" description="Polar residues" evidence="5">
    <location>
        <begin position="246"/>
        <end position="256"/>
    </location>
</feature>
<dbReference type="PANTHER" id="PTHR15478:SF8">
    <property type="entry name" value="PLECKSTRIN HOMOLOGY-LIKE DOMAIN FAMILY A MEMBER 2"/>
    <property type="match status" value="1"/>
</dbReference>
<feature type="compositionally biased region" description="Basic and acidic residues" evidence="5">
    <location>
        <begin position="260"/>
        <end position="288"/>
    </location>
</feature>
<feature type="region of interest" description="Disordered" evidence="5">
    <location>
        <begin position="232"/>
        <end position="297"/>
    </location>
</feature>
<dbReference type="GO" id="GO:0005737">
    <property type="term" value="C:cytoplasm"/>
    <property type="evidence" value="ECO:0007669"/>
    <property type="project" value="UniProtKB-SubCell"/>
</dbReference>
<dbReference type="EMBL" id="JWIN03000075">
    <property type="protein sequence ID" value="KAB1251467.1"/>
    <property type="molecule type" value="Genomic_DNA"/>
</dbReference>
<dbReference type="GO" id="GO:0001890">
    <property type="term" value="P:placenta development"/>
    <property type="evidence" value="ECO:0007669"/>
    <property type="project" value="TreeGrafter"/>
</dbReference>
<dbReference type="GO" id="GO:0016020">
    <property type="term" value="C:membrane"/>
    <property type="evidence" value="ECO:0007669"/>
    <property type="project" value="UniProtKB-SubCell"/>
</dbReference>
<evidence type="ECO:0000256" key="5">
    <source>
        <dbReference type="SAM" id="MobiDB-lite"/>
    </source>
</evidence>
<evidence type="ECO:0000256" key="2">
    <source>
        <dbReference type="ARBA" id="ARBA00004496"/>
    </source>
</evidence>
<keyword evidence="7" id="KW-1185">Reference proteome</keyword>
<protein>
    <submittedName>
        <fullName evidence="6">Pleckstrin homology-like domain family A member 2</fullName>
    </submittedName>
</protein>
<dbReference type="GO" id="GO:0043065">
    <property type="term" value="P:positive regulation of apoptotic process"/>
    <property type="evidence" value="ECO:0007669"/>
    <property type="project" value="InterPro"/>
</dbReference>
<feature type="compositionally biased region" description="Pro residues" evidence="5">
    <location>
        <begin position="1454"/>
        <end position="1465"/>
    </location>
</feature>
<organism evidence="6 7">
    <name type="scientific">Camelus dromedarius</name>
    <name type="common">Dromedary</name>
    <name type="synonym">Arabian camel</name>
    <dbReference type="NCBI Taxonomy" id="9838"/>
    <lineage>
        <taxon>Eukaryota</taxon>
        <taxon>Metazoa</taxon>
        <taxon>Chordata</taxon>
        <taxon>Craniata</taxon>
        <taxon>Vertebrata</taxon>
        <taxon>Euteleostomi</taxon>
        <taxon>Mammalia</taxon>
        <taxon>Eutheria</taxon>
        <taxon>Laurasiatheria</taxon>
        <taxon>Artiodactyla</taxon>
        <taxon>Tylopoda</taxon>
        <taxon>Camelidae</taxon>
        <taxon>Camelus</taxon>
    </lineage>
</organism>